<dbReference type="InterPro" id="IPR001683">
    <property type="entry name" value="PX_dom"/>
</dbReference>
<dbReference type="GO" id="GO:0000329">
    <property type="term" value="C:fungal-type vacuole membrane"/>
    <property type="evidence" value="ECO:0007669"/>
    <property type="project" value="UniProtKB-ARBA"/>
</dbReference>
<evidence type="ECO:0000256" key="3">
    <source>
        <dbReference type="ARBA" id="ARBA00022554"/>
    </source>
</evidence>
<comment type="subcellular location">
    <subcellularLocation>
        <location evidence="1">Vacuole</location>
    </subcellularLocation>
</comment>
<dbReference type="InterPro" id="IPR006012">
    <property type="entry name" value="Syntaxin/epimorphin_CS"/>
</dbReference>
<evidence type="ECO:0000256" key="1">
    <source>
        <dbReference type="ARBA" id="ARBA00004116"/>
    </source>
</evidence>
<dbReference type="GO" id="GO:0005769">
    <property type="term" value="C:early endosome"/>
    <property type="evidence" value="ECO:0007669"/>
    <property type="project" value="TreeGrafter"/>
</dbReference>
<keyword evidence="10" id="KW-1185">Reference proteome</keyword>
<evidence type="ECO:0000259" key="8">
    <source>
        <dbReference type="PROSITE" id="PS50195"/>
    </source>
</evidence>
<feature type="domain" description="PX" evidence="8">
    <location>
        <begin position="2"/>
        <end position="117"/>
    </location>
</feature>
<dbReference type="SUPFAM" id="SSF64268">
    <property type="entry name" value="PX domain"/>
    <property type="match status" value="1"/>
</dbReference>
<feature type="region of interest" description="Disordered" evidence="6">
    <location>
        <begin position="206"/>
        <end position="225"/>
    </location>
</feature>
<gene>
    <name evidence="9" type="ORF">NA57DRAFT_34030</name>
</gene>
<dbReference type="Pfam" id="PF00787">
    <property type="entry name" value="PX"/>
    <property type="match status" value="1"/>
</dbReference>
<dbReference type="AlphaFoldDB" id="A0A9P4IMA1"/>
<dbReference type="PROSITE" id="PS50192">
    <property type="entry name" value="T_SNARE"/>
    <property type="match status" value="1"/>
</dbReference>
<evidence type="ECO:0000256" key="4">
    <source>
        <dbReference type="ARBA" id="ARBA00023054"/>
    </source>
</evidence>
<keyword evidence="3" id="KW-0926">Vacuole</keyword>
<feature type="compositionally biased region" description="Gly residues" evidence="6">
    <location>
        <begin position="215"/>
        <end position="224"/>
    </location>
</feature>
<dbReference type="SUPFAM" id="SSF58038">
    <property type="entry name" value="SNARE fusion complex"/>
    <property type="match status" value="1"/>
</dbReference>
<dbReference type="OrthoDB" id="428895at2759"/>
<dbReference type="SMART" id="SM00312">
    <property type="entry name" value="PX"/>
    <property type="match status" value="1"/>
</dbReference>
<dbReference type="Gene3D" id="3.30.1520.10">
    <property type="entry name" value="Phox-like domain"/>
    <property type="match status" value="1"/>
</dbReference>
<dbReference type="GO" id="GO:0005484">
    <property type="term" value="F:SNAP receptor activity"/>
    <property type="evidence" value="ECO:0007669"/>
    <property type="project" value="InterPro"/>
</dbReference>
<dbReference type="SMART" id="SM00397">
    <property type="entry name" value="t_SNARE"/>
    <property type="match status" value="1"/>
</dbReference>
<evidence type="ECO:0000256" key="5">
    <source>
        <dbReference type="ARBA" id="ARBA00054927"/>
    </source>
</evidence>
<accession>A0A9P4IMA1</accession>
<evidence type="ECO:0000259" key="7">
    <source>
        <dbReference type="PROSITE" id="PS50192"/>
    </source>
</evidence>
<dbReference type="GO" id="GO:0006886">
    <property type="term" value="P:intracellular protein transport"/>
    <property type="evidence" value="ECO:0007669"/>
    <property type="project" value="InterPro"/>
</dbReference>
<proteinExistence type="inferred from homology"/>
<evidence type="ECO:0000256" key="6">
    <source>
        <dbReference type="SAM" id="MobiDB-lite"/>
    </source>
</evidence>
<dbReference type="PANTHER" id="PTHR12431:SF14">
    <property type="entry name" value="LD15323P"/>
    <property type="match status" value="1"/>
</dbReference>
<dbReference type="FunFam" id="1.20.5.110:FF:000058">
    <property type="entry name" value="VAM7p Vacuolar SNARE protein"/>
    <property type="match status" value="1"/>
</dbReference>
<comment type="similarity">
    <text evidence="2">Belongs to the syntaxin family.</text>
</comment>
<dbReference type="EMBL" id="ML978123">
    <property type="protein sequence ID" value="KAF2101873.1"/>
    <property type="molecule type" value="Genomic_DNA"/>
</dbReference>
<dbReference type="PANTHER" id="PTHR12431">
    <property type="entry name" value="SORTING NEXIN 17 AND 27"/>
    <property type="match status" value="1"/>
</dbReference>
<dbReference type="Proteomes" id="UP000799772">
    <property type="component" value="Unassembled WGS sequence"/>
</dbReference>
<dbReference type="GO" id="GO:0035091">
    <property type="term" value="F:phosphatidylinositol binding"/>
    <property type="evidence" value="ECO:0007669"/>
    <property type="project" value="InterPro"/>
</dbReference>
<keyword evidence="4" id="KW-0175">Coiled coil</keyword>
<evidence type="ECO:0000313" key="9">
    <source>
        <dbReference type="EMBL" id="KAF2101873.1"/>
    </source>
</evidence>
<dbReference type="CDD" id="cd15858">
    <property type="entry name" value="SNARE_VAM7"/>
    <property type="match status" value="1"/>
</dbReference>
<evidence type="ECO:0000313" key="10">
    <source>
        <dbReference type="Proteomes" id="UP000799772"/>
    </source>
</evidence>
<dbReference type="InterPro" id="IPR036871">
    <property type="entry name" value="PX_dom_sf"/>
</dbReference>
<dbReference type="InterPro" id="IPR000727">
    <property type="entry name" value="T_SNARE_dom"/>
</dbReference>
<dbReference type="PROSITE" id="PS50195">
    <property type="entry name" value="PX"/>
    <property type="match status" value="1"/>
</dbReference>
<dbReference type="GO" id="GO:0097576">
    <property type="term" value="P:vacuole fusion"/>
    <property type="evidence" value="ECO:0007669"/>
    <property type="project" value="UniProtKB-ARBA"/>
</dbReference>
<organism evidence="9 10">
    <name type="scientific">Rhizodiscina lignyota</name>
    <dbReference type="NCBI Taxonomy" id="1504668"/>
    <lineage>
        <taxon>Eukaryota</taxon>
        <taxon>Fungi</taxon>
        <taxon>Dikarya</taxon>
        <taxon>Ascomycota</taxon>
        <taxon>Pezizomycotina</taxon>
        <taxon>Dothideomycetes</taxon>
        <taxon>Pleosporomycetidae</taxon>
        <taxon>Aulographales</taxon>
        <taxon>Rhizodiscinaceae</taxon>
        <taxon>Rhizodiscina</taxon>
    </lineage>
</organism>
<dbReference type="GO" id="GO:0032456">
    <property type="term" value="P:endocytic recycling"/>
    <property type="evidence" value="ECO:0007669"/>
    <property type="project" value="TreeGrafter"/>
</dbReference>
<dbReference type="Gene3D" id="1.20.5.110">
    <property type="match status" value="1"/>
</dbReference>
<dbReference type="CDD" id="cd06897">
    <property type="entry name" value="PX_SNARE"/>
    <property type="match status" value="1"/>
</dbReference>
<evidence type="ECO:0000256" key="2">
    <source>
        <dbReference type="ARBA" id="ARBA00009063"/>
    </source>
</evidence>
<comment type="caution">
    <text evidence="9">The sequence shown here is derived from an EMBL/GenBank/DDBJ whole genome shotgun (WGS) entry which is preliminary data.</text>
</comment>
<dbReference type="PROSITE" id="PS00914">
    <property type="entry name" value="SYNTAXIN"/>
    <property type="match status" value="1"/>
</dbReference>
<feature type="domain" description="T-SNARE coiled-coil homology" evidence="7">
    <location>
        <begin position="318"/>
        <end position="380"/>
    </location>
</feature>
<name>A0A9P4IMA1_9PEZI</name>
<dbReference type="GO" id="GO:0007034">
    <property type="term" value="P:vacuolar transport"/>
    <property type="evidence" value="ECO:0007669"/>
    <property type="project" value="UniProtKB-ARBA"/>
</dbReference>
<reference evidence="9" key="1">
    <citation type="journal article" date="2020" name="Stud. Mycol.">
        <title>101 Dothideomycetes genomes: a test case for predicting lifestyles and emergence of pathogens.</title>
        <authorList>
            <person name="Haridas S."/>
            <person name="Albert R."/>
            <person name="Binder M."/>
            <person name="Bloem J."/>
            <person name="Labutti K."/>
            <person name="Salamov A."/>
            <person name="Andreopoulos B."/>
            <person name="Baker S."/>
            <person name="Barry K."/>
            <person name="Bills G."/>
            <person name="Bluhm B."/>
            <person name="Cannon C."/>
            <person name="Castanera R."/>
            <person name="Culley D."/>
            <person name="Daum C."/>
            <person name="Ezra D."/>
            <person name="Gonzalez J."/>
            <person name="Henrissat B."/>
            <person name="Kuo A."/>
            <person name="Liang C."/>
            <person name="Lipzen A."/>
            <person name="Lutzoni F."/>
            <person name="Magnuson J."/>
            <person name="Mondo S."/>
            <person name="Nolan M."/>
            <person name="Ohm R."/>
            <person name="Pangilinan J."/>
            <person name="Park H.-J."/>
            <person name="Ramirez L."/>
            <person name="Alfaro M."/>
            <person name="Sun H."/>
            <person name="Tritt A."/>
            <person name="Yoshinaga Y."/>
            <person name="Zwiers L.-H."/>
            <person name="Turgeon B."/>
            <person name="Goodwin S."/>
            <person name="Spatafora J."/>
            <person name="Crous P."/>
            <person name="Grigoriev I."/>
        </authorList>
    </citation>
    <scope>NUCLEOTIDE SEQUENCE</scope>
    <source>
        <strain evidence="9">CBS 133067</strain>
    </source>
</reference>
<sequence length="381" mass="41017">MPLDITIPSATTTSPSTGKAYTSYTISIKGALRTSTSQKRYSDFEALHHALISTTGEAPPAPLPPKSWIKSTLNNPSLTEERRQGLERYVREIENADDSRWRNSRAWRDFLGVGATSSTATDGGSNATFGSVRGVGGIGGQIVSAAGWLDAHAQLKTQLHEARTALNRRERASEVATQHEAGAGAKKSLVRAATLIAQLEDGLRRLSGQSKSSGGEDGWGGNTLGEGEIRRRRDLLSAARKEREGLEGVLNTLAVKSTLAGAMEKSLESKQATEGAKTGLFGGGAAGVGRGGRVLGGPAKETERTRELDNEGVLQLQQQVMKEQDMDVDDLAKVVRRMREMGVEINQELEEQSTMLDLVDQDVDRVQSKVDIAKKRIGKIK</sequence>
<comment type="function">
    <text evidence="5">Essential for proper morphogenesis of the vacuole. May exist as structural reinforcement on the surface of the vacuolar membrane and be required for maintenance against rupture by osmotic pressure.</text>
</comment>
<protein>
    <submittedName>
        <fullName evidence="9">Phox-like protein</fullName>
    </submittedName>
</protein>